<accession>A0A8S4S0E3</accession>
<gene>
    <name evidence="2" type="primary">jg15567</name>
    <name evidence="2" type="ORF">PAEG_LOCUS17807</name>
</gene>
<evidence type="ECO:0000313" key="2">
    <source>
        <dbReference type="EMBL" id="CAH2241368.1"/>
    </source>
</evidence>
<dbReference type="EMBL" id="CAKXAJ010025576">
    <property type="protein sequence ID" value="CAH2241368.1"/>
    <property type="molecule type" value="Genomic_DNA"/>
</dbReference>
<organism evidence="2 3">
    <name type="scientific">Pararge aegeria aegeria</name>
    <dbReference type="NCBI Taxonomy" id="348720"/>
    <lineage>
        <taxon>Eukaryota</taxon>
        <taxon>Metazoa</taxon>
        <taxon>Ecdysozoa</taxon>
        <taxon>Arthropoda</taxon>
        <taxon>Hexapoda</taxon>
        <taxon>Insecta</taxon>
        <taxon>Pterygota</taxon>
        <taxon>Neoptera</taxon>
        <taxon>Endopterygota</taxon>
        <taxon>Lepidoptera</taxon>
        <taxon>Glossata</taxon>
        <taxon>Ditrysia</taxon>
        <taxon>Papilionoidea</taxon>
        <taxon>Nymphalidae</taxon>
        <taxon>Satyrinae</taxon>
        <taxon>Satyrini</taxon>
        <taxon>Parargina</taxon>
        <taxon>Pararge</taxon>
    </lineage>
</organism>
<dbReference type="Proteomes" id="UP000838756">
    <property type="component" value="Unassembled WGS sequence"/>
</dbReference>
<evidence type="ECO:0000313" key="3">
    <source>
        <dbReference type="Proteomes" id="UP000838756"/>
    </source>
</evidence>
<protein>
    <submittedName>
        <fullName evidence="2">Jg15567 protein</fullName>
    </submittedName>
</protein>
<feature type="region of interest" description="Disordered" evidence="1">
    <location>
        <begin position="51"/>
        <end position="88"/>
    </location>
</feature>
<name>A0A8S4S0E3_9NEOP</name>
<comment type="caution">
    <text evidence="2">The sequence shown here is derived from an EMBL/GenBank/DDBJ whole genome shotgun (WGS) entry which is preliminary data.</text>
</comment>
<feature type="compositionally biased region" description="Basic and acidic residues" evidence="1">
    <location>
        <begin position="53"/>
        <end position="63"/>
    </location>
</feature>
<sequence>MQPKVERACSRRCLFTLDLKVLILQPPGKMEAGRAFQILAVRIRCPRIPKGRQPCDDVPHSEVPHQVGGRPTLRLPVRGCHPNALEPQ</sequence>
<evidence type="ECO:0000256" key="1">
    <source>
        <dbReference type="SAM" id="MobiDB-lite"/>
    </source>
</evidence>
<reference evidence="2" key="1">
    <citation type="submission" date="2022-03" db="EMBL/GenBank/DDBJ databases">
        <authorList>
            <person name="Lindestad O."/>
        </authorList>
    </citation>
    <scope>NUCLEOTIDE SEQUENCE</scope>
</reference>
<keyword evidence="3" id="KW-1185">Reference proteome</keyword>
<dbReference type="AlphaFoldDB" id="A0A8S4S0E3"/>
<proteinExistence type="predicted"/>